<organism evidence="1 2">
    <name type="scientific">Nocardioides mesophilus</name>
    <dbReference type="NCBI Taxonomy" id="433659"/>
    <lineage>
        <taxon>Bacteria</taxon>
        <taxon>Bacillati</taxon>
        <taxon>Actinomycetota</taxon>
        <taxon>Actinomycetes</taxon>
        <taxon>Propionibacteriales</taxon>
        <taxon>Nocardioidaceae</taxon>
        <taxon>Nocardioides</taxon>
    </lineage>
</organism>
<evidence type="ECO:0000313" key="2">
    <source>
        <dbReference type="Proteomes" id="UP000515947"/>
    </source>
</evidence>
<keyword evidence="2" id="KW-1185">Reference proteome</keyword>
<dbReference type="RefSeq" id="WP_187579817.1">
    <property type="nucleotide sequence ID" value="NZ_CP060713.1"/>
</dbReference>
<dbReference type="EMBL" id="CP060713">
    <property type="protein sequence ID" value="QNN53973.1"/>
    <property type="molecule type" value="Genomic_DNA"/>
</dbReference>
<proteinExistence type="predicted"/>
<dbReference type="KEGG" id="nmes:H9L09_06210"/>
<reference evidence="1 2" key="1">
    <citation type="submission" date="2020-08" db="EMBL/GenBank/DDBJ databases">
        <title>Genome sequence of Nocardioides mesophilus KACC 16243T.</title>
        <authorList>
            <person name="Hyun D.-W."/>
            <person name="Bae J.-W."/>
        </authorList>
    </citation>
    <scope>NUCLEOTIDE SEQUENCE [LARGE SCALE GENOMIC DNA]</scope>
    <source>
        <strain evidence="1 2">KACC 16243</strain>
    </source>
</reference>
<dbReference type="Proteomes" id="UP000515947">
    <property type="component" value="Chromosome"/>
</dbReference>
<accession>A0A7G9REE8</accession>
<evidence type="ECO:0000313" key="1">
    <source>
        <dbReference type="EMBL" id="QNN53973.1"/>
    </source>
</evidence>
<gene>
    <name evidence="1" type="ORF">H9L09_06210</name>
</gene>
<sequence length="104" mass="10536">MVIGTDWSGERHSYGTAVVVYACVTPSGGGQVTMVATGTGIRVRPRSVPIGRSSDGVIPFHVTVSDGASGGIRVQQRGGGIGGDAAGPVVAADGKDWHFVRDEG</sequence>
<dbReference type="AlphaFoldDB" id="A0A7G9REE8"/>
<name>A0A7G9REE8_9ACTN</name>
<protein>
    <submittedName>
        <fullName evidence="1">Uncharacterized protein</fullName>
    </submittedName>
</protein>